<dbReference type="InterPro" id="IPR000587">
    <property type="entry name" value="Creatinase_N"/>
</dbReference>
<dbReference type="Pfam" id="PF00557">
    <property type="entry name" value="Peptidase_M24"/>
    <property type="match status" value="1"/>
</dbReference>
<keyword evidence="3" id="KW-0378">Hydrolase</keyword>
<name>A0A562QMD6_9PSED</name>
<keyword evidence="7" id="KW-0645">Protease</keyword>
<feature type="domain" description="Creatinase N-terminal" evidence="5">
    <location>
        <begin position="12"/>
        <end position="137"/>
    </location>
</feature>
<evidence type="ECO:0000256" key="3">
    <source>
        <dbReference type="ARBA" id="ARBA00022801"/>
    </source>
</evidence>
<dbReference type="OrthoDB" id="9806388at2"/>
<feature type="domain" description="Peptidase M24 C-terminal" evidence="6">
    <location>
        <begin position="543"/>
        <end position="602"/>
    </location>
</feature>
<dbReference type="InterPro" id="IPR050422">
    <property type="entry name" value="X-Pro_aminopeptidase_P"/>
</dbReference>
<protein>
    <submittedName>
        <fullName evidence="7">Xaa-Pro aminopeptidase</fullName>
    </submittedName>
</protein>
<dbReference type="InterPro" id="IPR029149">
    <property type="entry name" value="Creatin/AminoP/Spt16_N"/>
</dbReference>
<dbReference type="InterPro" id="IPR033740">
    <property type="entry name" value="Pept_M24B"/>
</dbReference>
<dbReference type="FunFam" id="3.90.230.10:FF:000004">
    <property type="entry name" value="xaa-Pro aminopeptidase 1 isoform X1"/>
    <property type="match status" value="1"/>
</dbReference>
<dbReference type="Proteomes" id="UP000316905">
    <property type="component" value="Unassembled WGS sequence"/>
</dbReference>
<dbReference type="GO" id="GO:0005737">
    <property type="term" value="C:cytoplasm"/>
    <property type="evidence" value="ECO:0007669"/>
    <property type="project" value="UniProtKB-ARBA"/>
</dbReference>
<gene>
    <name evidence="7" type="ORF">IQ22_00576</name>
</gene>
<evidence type="ECO:0000259" key="6">
    <source>
        <dbReference type="Pfam" id="PF16188"/>
    </source>
</evidence>
<evidence type="ECO:0000256" key="2">
    <source>
        <dbReference type="ARBA" id="ARBA00022723"/>
    </source>
</evidence>
<dbReference type="EMBL" id="VLKY01000002">
    <property type="protein sequence ID" value="TWI57360.1"/>
    <property type="molecule type" value="Genomic_DNA"/>
</dbReference>
<dbReference type="InterPro" id="IPR036005">
    <property type="entry name" value="Creatinase/aminopeptidase-like"/>
</dbReference>
<proteinExistence type="inferred from homology"/>
<dbReference type="PANTHER" id="PTHR43763">
    <property type="entry name" value="XAA-PRO AMINOPEPTIDASE 1"/>
    <property type="match status" value="1"/>
</dbReference>
<dbReference type="SUPFAM" id="SSF55920">
    <property type="entry name" value="Creatinase/aminopeptidase"/>
    <property type="match status" value="1"/>
</dbReference>
<evidence type="ECO:0000256" key="1">
    <source>
        <dbReference type="ARBA" id="ARBA00008766"/>
    </source>
</evidence>
<comment type="similarity">
    <text evidence="1">Belongs to the peptidase M24B family.</text>
</comment>
<sequence length="602" mass="65511">MSLHDLVSIPDRLAALRRLMQEEGIDACLIPSADPHLSEYLPERWQGRQWLSGFTGSAGTLIVTLAFAGVWTDSRYWEQAEAELKDSGVALMKLVAGGMQAHIDWLAQHVPAGGTVVVDGAVLSLGTAAALQKAFTAKRITLRTDLDPLDAIWPNRPALPQAAVYEHKAPYAPVARRDKLARVREAMVEQGADWHFLSSLDDIAWLLNLRGADVSYNPVFLAHVLIGTDQAQLFVGTGKVPAELEDLLKADGVTLAPYEEAAAALAALPDNAALLVDPARVTFGLAEAAPASIKRIEAINPSTLFKSCKTVEEVQHICEAMAQDGAALCEFFARFEAALAAGERVTELTVDEWLTEARTRRPNFVSLSFSTIAGYNAGGALPHYHATEAAHSVIEGDGLLLIDSGGQYLGGTTDITRVVPIGTPNAEQKRDYTRVLKGMIALSRARFPEGIAAQMLDAIARAPIWEAGIDYGHGTGHGVGYFLNVHEGPQSISFYGQPTPHSAMRDGMITSNEPGIYRPGQWGVRIENLLLCVAEPKTDFGHFMRFETLTLCPIDTRCIDRSLMREDEIAWLNAYHAEVHDRISPLVDGAAREWLESRTQPL</sequence>
<dbReference type="InterPro" id="IPR000994">
    <property type="entry name" value="Pept_M24"/>
</dbReference>
<keyword evidence="2" id="KW-0479">Metal-binding</keyword>
<dbReference type="Gene3D" id="3.90.230.10">
    <property type="entry name" value="Creatinase/methionine aminopeptidase superfamily"/>
    <property type="match status" value="1"/>
</dbReference>
<dbReference type="InterPro" id="IPR032416">
    <property type="entry name" value="Peptidase_M24_C"/>
</dbReference>
<feature type="domain" description="Peptidase M24" evidence="4">
    <location>
        <begin position="318"/>
        <end position="532"/>
    </location>
</feature>
<accession>A0A562QMD6</accession>
<keyword evidence="7" id="KW-0031">Aminopeptidase</keyword>
<reference evidence="7 8" key="1">
    <citation type="journal article" date="2015" name="Stand. Genomic Sci.">
        <title>Genomic Encyclopedia of Bacterial and Archaeal Type Strains, Phase III: the genomes of soil and plant-associated and newly described type strains.</title>
        <authorList>
            <person name="Whitman W.B."/>
            <person name="Woyke T."/>
            <person name="Klenk H.P."/>
            <person name="Zhou Y."/>
            <person name="Lilburn T.G."/>
            <person name="Beck B.J."/>
            <person name="De Vos P."/>
            <person name="Vandamme P."/>
            <person name="Eisen J.A."/>
            <person name="Garrity G."/>
            <person name="Hugenholtz P."/>
            <person name="Kyrpides N.C."/>
        </authorList>
    </citation>
    <scope>NUCLEOTIDE SEQUENCE [LARGE SCALE GENOMIC DNA]</scope>
    <source>
        <strain evidence="7 8">CGMCC 1.6858</strain>
    </source>
</reference>
<dbReference type="PANTHER" id="PTHR43763:SF6">
    <property type="entry name" value="XAA-PRO AMINOPEPTIDASE 1"/>
    <property type="match status" value="1"/>
</dbReference>
<evidence type="ECO:0000259" key="4">
    <source>
        <dbReference type="Pfam" id="PF00557"/>
    </source>
</evidence>
<dbReference type="AlphaFoldDB" id="A0A562QMD6"/>
<evidence type="ECO:0000313" key="7">
    <source>
        <dbReference type="EMBL" id="TWI57360.1"/>
    </source>
</evidence>
<dbReference type="GO" id="GO:0046872">
    <property type="term" value="F:metal ion binding"/>
    <property type="evidence" value="ECO:0007669"/>
    <property type="project" value="UniProtKB-KW"/>
</dbReference>
<dbReference type="SUPFAM" id="SSF53092">
    <property type="entry name" value="Creatinase/prolidase N-terminal domain"/>
    <property type="match status" value="1"/>
</dbReference>
<dbReference type="GO" id="GO:0070006">
    <property type="term" value="F:metalloaminopeptidase activity"/>
    <property type="evidence" value="ECO:0007669"/>
    <property type="project" value="InterPro"/>
</dbReference>
<dbReference type="Gene3D" id="3.40.350.10">
    <property type="entry name" value="Creatinase/prolidase N-terminal domain"/>
    <property type="match status" value="2"/>
</dbReference>
<comment type="caution">
    <text evidence="7">The sequence shown here is derived from an EMBL/GenBank/DDBJ whole genome shotgun (WGS) entry which is preliminary data.</text>
</comment>
<evidence type="ECO:0000313" key="8">
    <source>
        <dbReference type="Proteomes" id="UP000316905"/>
    </source>
</evidence>
<organism evidence="7 8">
    <name type="scientific">Pseudomonas duriflava</name>
    <dbReference type="NCBI Taxonomy" id="459528"/>
    <lineage>
        <taxon>Bacteria</taxon>
        <taxon>Pseudomonadati</taxon>
        <taxon>Pseudomonadota</taxon>
        <taxon>Gammaproteobacteria</taxon>
        <taxon>Pseudomonadales</taxon>
        <taxon>Pseudomonadaceae</taxon>
        <taxon>Pseudomonas</taxon>
    </lineage>
</organism>
<dbReference type="RefSeq" id="WP_145137785.1">
    <property type="nucleotide sequence ID" value="NZ_VLKY01000002.1"/>
</dbReference>
<dbReference type="Pfam" id="PF01321">
    <property type="entry name" value="Creatinase_N"/>
    <property type="match status" value="1"/>
</dbReference>
<dbReference type="CDD" id="cd01085">
    <property type="entry name" value="APP"/>
    <property type="match status" value="1"/>
</dbReference>
<evidence type="ECO:0000259" key="5">
    <source>
        <dbReference type="Pfam" id="PF01321"/>
    </source>
</evidence>
<dbReference type="Pfam" id="PF16189">
    <property type="entry name" value="Creatinase_N_2"/>
    <property type="match status" value="1"/>
</dbReference>
<keyword evidence="8" id="KW-1185">Reference proteome</keyword>
<dbReference type="Pfam" id="PF16188">
    <property type="entry name" value="Peptidase_M24_C"/>
    <property type="match status" value="1"/>
</dbReference>